<feature type="signal peptide" evidence="2">
    <location>
        <begin position="1"/>
        <end position="23"/>
    </location>
</feature>
<dbReference type="EMBL" id="BPQB01000088">
    <property type="protein sequence ID" value="GJE98452.1"/>
    <property type="molecule type" value="Genomic_DNA"/>
</dbReference>
<accession>A0A9P3GN35</accession>
<proteinExistence type="predicted"/>
<gene>
    <name evidence="3" type="ORF">PsYK624_146840</name>
</gene>
<sequence>MPFSAQARLALDILAAAPRLGLAAEDPQWNALLDSVLASVPRGFKQARMALRQSGGEPLDGHAPGQVVLGFSPTDTLDEDQLLVNVWVALPHIPPTRAEDAAAYISEIRLTASFAAVGDGDPASFDGLRAAAGSAHFDELQFFVREGNALDEEGMQALVRSMLRREQFTWALDRDVLRMASCVINSKTGNWKGIAYIDSGALLSVLSNRSVPTIDATPPTLDDDEYAEYLSMFVEDKRAGYLQQLPALRVERAKAKARLLAETPGSPAHQVTAGPAPHTSAAGHVGGGEVEERNV</sequence>
<name>A0A9P3GN35_9APHY</name>
<evidence type="ECO:0000313" key="3">
    <source>
        <dbReference type="EMBL" id="GJE98452.1"/>
    </source>
</evidence>
<comment type="caution">
    <text evidence="3">The sequence shown here is derived from an EMBL/GenBank/DDBJ whole genome shotgun (WGS) entry which is preliminary data.</text>
</comment>
<reference evidence="3 4" key="1">
    <citation type="submission" date="2021-08" db="EMBL/GenBank/DDBJ databases">
        <title>Draft Genome Sequence of Phanerochaete sordida strain YK-624.</title>
        <authorList>
            <person name="Mori T."/>
            <person name="Dohra H."/>
            <person name="Suzuki T."/>
            <person name="Kawagishi H."/>
            <person name="Hirai H."/>
        </authorList>
    </citation>
    <scope>NUCLEOTIDE SEQUENCE [LARGE SCALE GENOMIC DNA]</scope>
    <source>
        <strain evidence="3 4">YK-624</strain>
    </source>
</reference>
<protein>
    <submittedName>
        <fullName evidence="3">Uncharacterized protein</fullName>
    </submittedName>
</protein>
<evidence type="ECO:0000313" key="4">
    <source>
        <dbReference type="Proteomes" id="UP000703269"/>
    </source>
</evidence>
<evidence type="ECO:0000256" key="1">
    <source>
        <dbReference type="SAM" id="MobiDB-lite"/>
    </source>
</evidence>
<feature type="region of interest" description="Disordered" evidence="1">
    <location>
        <begin position="262"/>
        <end position="295"/>
    </location>
</feature>
<evidence type="ECO:0000256" key="2">
    <source>
        <dbReference type="SAM" id="SignalP"/>
    </source>
</evidence>
<dbReference type="Proteomes" id="UP000703269">
    <property type="component" value="Unassembled WGS sequence"/>
</dbReference>
<dbReference type="AlphaFoldDB" id="A0A9P3GN35"/>
<keyword evidence="2" id="KW-0732">Signal</keyword>
<feature type="chain" id="PRO_5040200992" evidence="2">
    <location>
        <begin position="24"/>
        <end position="295"/>
    </location>
</feature>
<keyword evidence="4" id="KW-1185">Reference proteome</keyword>
<organism evidence="3 4">
    <name type="scientific">Phanerochaete sordida</name>
    <dbReference type="NCBI Taxonomy" id="48140"/>
    <lineage>
        <taxon>Eukaryota</taxon>
        <taxon>Fungi</taxon>
        <taxon>Dikarya</taxon>
        <taxon>Basidiomycota</taxon>
        <taxon>Agaricomycotina</taxon>
        <taxon>Agaricomycetes</taxon>
        <taxon>Polyporales</taxon>
        <taxon>Phanerochaetaceae</taxon>
        <taxon>Phanerochaete</taxon>
    </lineage>
</organism>